<name>A0A164W097_9CRUS</name>
<dbReference type="InterPro" id="IPR019464">
    <property type="entry name" value="ELL_N"/>
</dbReference>
<dbReference type="EMBL" id="LRGB01001348">
    <property type="protein sequence ID" value="KZS12828.1"/>
    <property type="molecule type" value="Genomic_DNA"/>
</dbReference>
<keyword evidence="3" id="KW-0251">Elongation factor</keyword>
<dbReference type="AlphaFoldDB" id="A0A164W097"/>
<evidence type="ECO:0000313" key="4">
    <source>
        <dbReference type="Proteomes" id="UP000076858"/>
    </source>
</evidence>
<gene>
    <name evidence="3" type="ORF">APZ42_022083</name>
</gene>
<dbReference type="GO" id="GO:0003746">
    <property type="term" value="F:translation elongation factor activity"/>
    <property type="evidence" value="ECO:0007669"/>
    <property type="project" value="UniProtKB-KW"/>
</dbReference>
<reference evidence="3 4" key="1">
    <citation type="submission" date="2016-03" db="EMBL/GenBank/DDBJ databases">
        <title>EvidentialGene: Evidence-directed Construction of Genes on Genomes.</title>
        <authorList>
            <person name="Gilbert D.G."/>
            <person name="Choi J.-H."/>
            <person name="Mockaitis K."/>
            <person name="Colbourne J."/>
            <person name="Pfrender M."/>
        </authorList>
    </citation>
    <scope>NUCLEOTIDE SEQUENCE [LARGE SCALE GENOMIC DNA]</scope>
    <source>
        <strain evidence="3 4">Xinb3</strain>
        <tissue evidence="3">Complete organism</tissue>
    </source>
</reference>
<feature type="compositionally biased region" description="Basic residues" evidence="1">
    <location>
        <begin position="68"/>
        <end position="77"/>
    </location>
</feature>
<feature type="domain" description="RNA polymerase II elongation factor ELL N-terminal" evidence="2">
    <location>
        <begin position="9"/>
        <end position="61"/>
    </location>
</feature>
<dbReference type="Proteomes" id="UP000076858">
    <property type="component" value="Unassembled WGS sequence"/>
</dbReference>
<proteinExistence type="predicted"/>
<keyword evidence="3" id="KW-0648">Protein biosynthesis</keyword>
<accession>A0A164W097</accession>
<evidence type="ECO:0000259" key="2">
    <source>
        <dbReference type="Pfam" id="PF10390"/>
    </source>
</evidence>
<keyword evidence="4" id="KW-1185">Reference proteome</keyword>
<dbReference type="Pfam" id="PF10390">
    <property type="entry name" value="ELL"/>
    <property type="match status" value="1"/>
</dbReference>
<evidence type="ECO:0000313" key="3">
    <source>
        <dbReference type="EMBL" id="KZS12828.1"/>
    </source>
</evidence>
<dbReference type="STRING" id="35525.A0A164W097"/>
<evidence type="ECO:0000256" key="1">
    <source>
        <dbReference type="SAM" id="MobiDB-lite"/>
    </source>
</evidence>
<dbReference type="GO" id="GO:0008023">
    <property type="term" value="C:transcription elongation factor complex"/>
    <property type="evidence" value="ECO:0007669"/>
    <property type="project" value="InterPro"/>
</dbReference>
<protein>
    <submittedName>
        <fullName evidence="3">Putative RNA polymerase II elongation factor ELL</fullName>
    </submittedName>
</protein>
<dbReference type="OrthoDB" id="6284217at2759"/>
<feature type="region of interest" description="Disordered" evidence="1">
    <location>
        <begin position="56"/>
        <end position="77"/>
    </location>
</feature>
<dbReference type="GO" id="GO:0006368">
    <property type="term" value="P:transcription elongation by RNA polymerase II"/>
    <property type="evidence" value="ECO:0007669"/>
    <property type="project" value="InterPro"/>
</dbReference>
<comment type="caution">
    <text evidence="3">The sequence shown here is derived from an EMBL/GenBank/DDBJ whole genome shotgun (WGS) entry which is preliminary data.</text>
</comment>
<sequence>MAVLADGVQYGLSAHGLSSENKSLVFVKLTDSSFKAIEEYLRIKLKTAQHPTVQFLGNEGAENPSRKNYLKKNRSCS</sequence>
<organism evidence="3 4">
    <name type="scientific">Daphnia magna</name>
    <dbReference type="NCBI Taxonomy" id="35525"/>
    <lineage>
        <taxon>Eukaryota</taxon>
        <taxon>Metazoa</taxon>
        <taxon>Ecdysozoa</taxon>
        <taxon>Arthropoda</taxon>
        <taxon>Crustacea</taxon>
        <taxon>Branchiopoda</taxon>
        <taxon>Diplostraca</taxon>
        <taxon>Cladocera</taxon>
        <taxon>Anomopoda</taxon>
        <taxon>Daphniidae</taxon>
        <taxon>Daphnia</taxon>
    </lineage>
</organism>